<keyword evidence="1" id="KW-0732">Signal</keyword>
<reference evidence="2" key="2">
    <citation type="submission" date="2010-05" db="EMBL/GenBank/DDBJ databases">
        <authorList>
            <person name="Almeida L.G."/>
            <person name="Nicolas M.F."/>
            <person name="Souza R.C."/>
            <person name="Vasconcelos A.T.R."/>
        </authorList>
    </citation>
    <scope>NUCLEOTIDE SEQUENCE</scope>
</reference>
<keyword evidence="4" id="KW-1185">Reference proteome</keyword>
<dbReference type="AlphaFoldDB" id="W5J4Y4"/>
<dbReference type="HOGENOM" id="CLU_1556572_0_0_1"/>
<feature type="signal peptide" evidence="1">
    <location>
        <begin position="1"/>
        <end position="20"/>
    </location>
</feature>
<evidence type="ECO:0000313" key="3">
    <source>
        <dbReference type="EnsemblMetazoa" id="ADAC010525-PA"/>
    </source>
</evidence>
<dbReference type="EnsemblMetazoa" id="ADAC010525-RA">
    <property type="protein sequence ID" value="ADAC010525-PA"/>
    <property type="gene ID" value="ADAC010525"/>
</dbReference>
<feature type="chain" id="PRO_5010154872" description="Salivary secreted peptide" evidence="1">
    <location>
        <begin position="21"/>
        <end position="172"/>
    </location>
</feature>
<evidence type="ECO:0000313" key="2">
    <source>
        <dbReference type="EMBL" id="ETN57900.1"/>
    </source>
</evidence>
<evidence type="ECO:0008006" key="5">
    <source>
        <dbReference type="Google" id="ProtNLM"/>
    </source>
</evidence>
<reference evidence="3" key="4">
    <citation type="submission" date="2015-06" db="UniProtKB">
        <authorList>
            <consortium name="EnsemblMetazoa"/>
        </authorList>
    </citation>
    <scope>IDENTIFICATION</scope>
</reference>
<gene>
    <name evidence="2" type="ORF">AND_010525</name>
</gene>
<dbReference type="VEuPathDB" id="VectorBase:ADAR2_005945"/>
<evidence type="ECO:0000256" key="1">
    <source>
        <dbReference type="SAM" id="SignalP"/>
    </source>
</evidence>
<dbReference type="Proteomes" id="UP000000673">
    <property type="component" value="Unassembled WGS sequence"/>
</dbReference>
<dbReference type="VEuPathDB" id="VectorBase:ADAC010525"/>
<organism evidence="2">
    <name type="scientific">Anopheles darlingi</name>
    <name type="common">Mosquito</name>
    <dbReference type="NCBI Taxonomy" id="43151"/>
    <lineage>
        <taxon>Eukaryota</taxon>
        <taxon>Metazoa</taxon>
        <taxon>Ecdysozoa</taxon>
        <taxon>Arthropoda</taxon>
        <taxon>Hexapoda</taxon>
        <taxon>Insecta</taxon>
        <taxon>Pterygota</taxon>
        <taxon>Neoptera</taxon>
        <taxon>Endopterygota</taxon>
        <taxon>Diptera</taxon>
        <taxon>Nematocera</taxon>
        <taxon>Culicoidea</taxon>
        <taxon>Culicidae</taxon>
        <taxon>Anophelinae</taxon>
        <taxon>Anopheles</taxon>
    </lineage>
</organism>
<accession>W5J4Y4</accession>
<reference evidence="2" key="3">
    <citation type="journal article" date="2013" name="Nucleic Acids Res.">
        <title>The genome of Anopheles darlingi, the main neotropical malaria vector.</title>
        <authorList>
            <person name="Marinotti O."/>
            <person name="Cerqueira G.C."/>
            <person name="de Almeida L.G."/>
            <person name="Ferro M.I."/>
            <person name="Loreto E.L."/>
            <person name="Zaha A."/>
            <person name="Teixeira S.M."/>
            <person name="Wespiser A.R."/>
            <person name="Almeida E Silva A."/>
            <person name="Schlindwein A.D."/>
            <person name="Pacheco A.C."/>
            <person name="Silva A.L."/>
            <person name="Graveley B.R."/>
            <person name="Walenz B.P."/>
            <person name="Lima Bde A."/>
            <person name="Ribeiro C.A."/>
            <person name="Nunes-Silva C.G."/>
            <person name="de Carvalho C.R."/>
            <person name="Soares C.M."/>
            <person name="de Menezes C.B."/>
            <person name="Matiolli C."/>
            <person name="Caffrey D."/>
            <person name="Araujo D.A."/>
            <person name="de Oliveira D.M."/>
            <person name="Golenbock D."/>
            <person name="Grisard E.C."/>
            <person name="Fantinatti-Garboggini F."/>
            <person name="de Carvalho F.M."/>
            <person name="Barcellos F.G."/>
            <person name="Prosdocimi F."/>
            <person name="May G."/>
            <person name="Azevedo Junior G.M."/>
            <person name="Guimaraes G.M."/>
            <person name="Goldman G.H."/>
            <person name="Padilha I.Q."/>
            <person name="Batista Jda S."/>
            <person name="Ferro J.A."/>
            <person name="Ribeiro J.M."/>
            <person name="Fietto J.L."/>
            <person name="Dabbas K.M."/>
            <person name="Cerdeira L."/>
            <person name="Agnez-Lima L.F."/>
            <person name="Brocchi M."/>
            <person name="de Carvalho M.O."/>
            <person name="Teixeira Mde M."/>
            <person name="Diniz Maia Mde M."/>
            <person name="Goldman M.H."/>
            <person name="Cruz Schneider M.P."/>
            <person name="Felipe M.S."/>
            <person name="Hungria M."/>
            <person name="Nicolas M.F."/>
            <person name="Pereira M."/>
            <person name="Montes M.A."/>
            <person name="Cantao M.E."/>
            <person name="Vincentz M."/>
            <person name="Rafael M.S."/>
            <person name="Silverman N."/>
            <person name="Stoco P.H."/>
            <person name="Souza R.C."/>
            <person name="Vicentini R."/>
            <person name="Gazzinelli R.T."/>
            <person name="Neves Rde O."/>
            <person name="Silva R."/>
            <person name="Astolfi-Filho S."/>
            <person name="Maciel T.E."/>
            <person name="Urmenyi T.P."/>
            <person name="Tadei W.P."/>
            <person name="Camargo E.P."/>
            <person name="de Vasconcelos A.T."/>
        </authorList>
    </citation>
    <scope>NUCLEOTIDE SEQUENCE</scope>
</reference>
<name>W5J4Y4_ANODA</name>
<sequence>MHFLITVIVLTVLAITNVSTLTCLECVSMGNEKACDDVGEPTECNAEGANRYTAVFARANPDIPKMQPNKSTFKCFRLIVVGEEPYFLKGCTFRDLPVCEKTNSNVDCQTCEDEECNGIYYGLDKDDGNGAGKIDATAICCLPFALTKSKANATIPAFNSSTKLSCWRSAPL</sequence>
<evidence type="ECO:0000313" key="4">
    <source>
        <dbReference type="Proteomes" id="UP000000673"/>
    </source>
</evidence>
<protein>
    <recommendedName>
        <fullName evidence="5">Salivary secreted peptide</fullName>
    </recommendedName>
</protein>
<reference evidence="2 4" key="1">
    <citation type="journal article" date="2010" name="BMC Genomics">
        <title>Combination of measures distinguishes pre-miRNAs from other stem-loops in the genome of the newly sequenced Anopheles darlingi.</title>
        <authorList>
            <person name="Mendes N.D."/>
            <person name="Freitas A.T."/>
            <person name="Vasconcelos A.T."/>
            <person name="Sagot M.F."/>
        </authorList>
    </citation>
    <scope>NUCLEOTIDE SEQUENCE</scope>
</reference>
<proteinExistence type="predicted"/>
<dbReference type="EMBL" id="ADMH02002189">
    <property type="protein sequence ID" value="ETN57900.1"/>
    <property type="molecule type" value="Genomic_DNA"/>
</dbReference>